<dbReference type="PANTHER" id="PTHR44086">
    <property type="entry name" value="THIOSULFATE SULFURTRANSFERASE RDL2, MITOCHONDRIAL-RELATED"/>
    <property type="match status" value="1"/>
</dbReference>
<accession>A0ABD2NKS4</accession>
<dbReference type="Gene3D" id="3.40.250.10">
    <property type="entry name" value="Rhodanese-like domain"/>
    <property type="match status" value="1"/>
</dbReference>
<organism evidence="2 3">
    <name type="scientific">Cryptolaemus montrouzieri</name>
    <dbReference type="NCBI Taxonomy" id="559131"/>
    <lineage>
        <taxon>Eukaryota</taxon>
        <taxon>Metazoa</taxon>
        <taxon>Ecdysozoa</taxon>
        <taxon>Arthropoda</taxon>
        <taxon>Hexapoda</taxon>
        <taxon>Insecta</taxon>
        <taxon>Pterygota</taxon>
        <taxon>Neoptera</taxon>
        <taxon>Endopterygota</taxon>
        <taxon>Coleoptera</taxon>
        <taxon>Polyphaga</taxon>
        <taxon>Cucujiformia</taxon>
        <taxon>Coccinelloidea</taxon>
        <taxon>Coccinellidae</taxon>
        <taxon>Scymninae</taxon>
        <taxon>Scymnini</taxon>
        <taxon>Cryptolaemus</taxon>
    </lineage>
</organism>
<evidence type="ECO:0000313" key="3">
    <source>
        <dbReference type="Proteomes" id="UP001516400"/>
    </source>
</evidence>
<dbReference type="Proteomes" id="UP001516400">
    <property type="component" value="Unassembled WGS sequence"/>
</dbReference>
<dbReference type="AlphaFoldDB" id="A0ABD2NKS4"/>
<dbReference type="PANTHER" id="PTHR44086:SF10">
    <property type="entry name" value="THIOSULFATE SULFURTRANSFERASE_RHODANESE-LIKE DOMAIN-CONTAINING PROTEIN 3"/>
    <property type="match status" value="1"/>
</dbReference>
<reference evidence="2 3" key="1">
    <citation type="journal article" date="2021" name="BMC Biol.">
        <title>Horizontally acquired antibacterial genes associated with adaptive radiation of ladybird beetles.</title>
        <authorList>
            <person name="Li H.S."/>
            <person name="Tang X.F."/>
            <person name="Huang Y.H."/>
            <person name="Xu Z.Y."/>
            <person name="Chen M.L."/>
            <person name="Du X.Y."/>
            <person name="Qiu B.Y."/>
            <person name="Chen P.T."/>
            <person name="Zhang W."/>
            <person name="Slipinski A."/>
            <person name="Escalona H.E."/>
            <person name="Waterhouse R.M."/>
            <person name="Zwick A."/>
            <person name="Pang H."/>
        </authorList>
    </citation>
    <scope>NUCLEOTIDE SEQUENCE [LARGE SCALE GENOMIC DNA]</scope>
    <source>
        <strain evidence="2">SYSU2018</strain>
    </source>
</reference>
<dbReference type="SUPFAM" id="SSF52821">
    <property type="entry name" value="Rhodanese/Cell cycle control phosphatase"/>
    <property type="match status" value="1"/>
</dbReference>
<evidence type="ECO:0000259" key="1">
    <source>
        <dbReference type="PROSITE" id="PS50206"/>
    </source>
</evidence>
<comment type="caution">
    <text evidence="2">The sequence shown here is derived from an EMBL/GenBank/DDBJ whole genome shotgun (WGS) entry which is preliminary data.</text>
</comment>
<dbReference type="EMBL" id="JABFTP020000124">
    <property type="protein sequence ID" value="KAL3278981.1"/>
    <property type="molecule type" value="Genomic_DNA"/>
</dbReference>
<proteinExistence type="predicted"/>
<sequence>MLYVTRLFRTSITNMRSSLVSSFQDVKSAIKNENILVVDVREPEELKETGEIPGSINIPVGNLENVFKNLSNEQFKSTYGKNKPEYSTEIILSCRSGKRSEMTQQILQKLGYCNVYNYSGGWLDWEKNQQN</sequence>
<dbReference type="InterPro" id="IPR001763">
    <property type="entry name" value="Rhodanese-like_dom"/>
</dbReference>
<dbReference type="SMART" id="SM00450">
    <property type="entry name" value="RHOD"/>
    <property type="match status" value="1"/>
</dbReference>
<evidence type="ECO:0000313" key="2">
    <source>
        <dbReference type="EMBL" id="KAL3278981.1"/>
    </source>
</evidence>
<keyword evidence="3" id="KW-1185">Reference proteome</keyword>
<dbReference type="PROSITE" id="PS50206">
    <property type="entry name" value="RHODANESE_3"/>
    <property type="match status" value="1"/>
</dbReference>
<feature type="domain" description="Rhodanese" evidence="1">
    <location>
        <begin position="31"/>
        <end position="127"/>
    </location>
</feature>
<dbReference type="Pfam" id="PF00581">
    <property type="entry name" value="Rhodanese"/>
    <property type="match status" value="1"/>
</dbReference>
<dbReference type="InterPro" id="IPR036873">
    <property type="entry name" value="Rhodanese-like_dom_sf"/>
</dbReference>
<name>A0ABD2NKS4_9CUCU</name>
<protein>
    <recommendedName>
        <fullName evidence="1">Rhodanese domain-containing protein</fullName>
    </recommendedName>
</protein>
<gene>
    <name evidence="2" type="ORF">HHI36_016498</name>
</gene>